<proteinExistence type="predicted"/>
<evidence type="ECO:0000256" key="1">
    <source>
        <dbReference type="SAM" id="Phobius"/>
    </source>
</evidence>
<keyword evidence="1" id="KW-0812">Transmembrane</keyword>
<dbReference type="Proteomes" id="UP000195557">
    <property type="component" value="Unassembled WGS sequence"/>
</dbReference>
<protein>
    <submittedName>
        <fullName evidence="2">Unnamed product</fullName>
    </submittedName>
</protein>
<reference evidence="2 4" key="1">
    <citation type="journal article" date="2006" name="Proc. Natl. Acad. Sci. U.S.A.">
        <title>Genome analysis of the smallest free-living eukaryote Ostreococcus tauri unveils many unique features.</title>
        <authorList>
            <person name="Derelle E."/>
            <person name="Ferraz C."/>
            <person name="Rombauts S."/>
            <person name="Rouze P."/>
            <person name="Worden A.Z."/>
            <person name="Robbens S."/>
            <person name="Partensky F."/>
            <person name="Degroeve S."/>
            <person name="Echeynie S."/>
            <person name="Cooke R."/>
            <person name="Saeys Y."/>
            <person name="Wuyts J."/>
            <person name="Jabbari K."/>
            <person name="Bowler C."/>
            <person name="Panaud O."/>
            <person name="Piegu B."/>
            <person name="Ball S.G."/>
            <person name="Ral J.-P."/>
            <person name="Bouget F.-Y."/>
            <person name="Piganeau G."/>
            <person name="De Baets B."/>
            <person name="Picard A."/>
            <person name="Delseny M."/>
            <person name="Demaille J."/>
            <person name="Van de Peer Y."/>
            <person name="Moreau H."/>
        </authorList>
    </citation>
    <scope>NUCLEOTIDE SEQUENCE [LARGE SCALE GENOMIC DNA]</scope>
    <source>
        <strain evidence="2 4">OTTH0595</strain>
    </source>
</reference>
<keyword evidence="1" id="KW-1133">Transmembrane helix</keyword>
<evidence type="ECO:0000313" key="2">
    <source>
        <dbReference type="EMBL" id="CEF97979.1"/>
    </source>
</evidence>
<gene>
    <name evidence="3" type="ORF">BE221DRAFT_204094</name>
    <name evidence="2" type="ORF">OT_ostta05g02400</name>
</gene>
<evidence type="ECO:0000313" key="4">
    <source>
        <dbReference type="Proteomes" id="UP000009170"/>
    </source>
</evidence>
<evidence type="ECO:0000313" key="3">
    <source>
        <dbReference type="EMBL" id="OUS47974.1"/>
    </source>
</evidence>
<reference evidence="3" key="3">
    <citation type="submission" date="2017-04" db="EMBL/GenBank/DDBJ databases">
        <title>Population genomics of picophytoplankton unveils novel chromosome hypervariability.</title>
        <authorList>
            <consortium name="DOE Joint Genome Institute"/>
            <person name="Blanc-Mathieu R."/>
            <person name="Krasovec M."/>
            <person name="Hebrard M."/>
            <person name="Yau S."/>
            <person name="Desgranges E."/>
            <person name="Martin J."/>
            <person name="Schackwitz W."/>
            <person name="Kuo A."/>
            <person name="Salin G."/>
            <person name="Donnadieu C."/>
            <person name="Desdevises Y."/>
            <person name="Sanchez-Ferandin S."/>
            <person name="Moreau H."/>
            <person name="Rivals E."/>
            <person name="Grigoriev I.V."/>
            <person name="Grimsley N."/>
            <person name="Eyre-Walker A."/>
            <person name="Piganeau G."/>
        </authorList>
    </citation>
    <scope>NUCLEOTIDE SEQUENCE [LARGE SCALE GENOMIC DNA]</scope>
    <source>
        <strain evidence="3">RCC 1115</strain>
    </source>
</reference>
<sequence length="130" mass="13730">MTVALSRAGVVSTARGRRARERGAVGRAARARARGEVVVASSSGDFSRTPSDGRPSPLDAVVRWFARQPGNLRDVTPLLRWPSERLFAWGTLRGIVGNALAVMAALCALTLFLGAADAALLMARAFVGRA</sequence>
<dbReference type="AlphaFoldDB" id="A0A090M7B8"/>
<accession>A0A1Y5IIH9</accession>
<accession>A0A090M7B8</accession>
<dbReference type="Proteomes" id="UP000009170">
    <property type="component" value="Unassembled WGS sequence"/>
</dbReference>
<keyword evidence="4" id="KW-1185">Reference proteome</keyword>
<dbReference type="InParanoid" id="A0A090M7B8"/>
<accession>A0A454Y640</accession>
<organism evidence="2 4">
    <name type="scientific">Ostreococcus tauri</name>
    <name type="common">Marine green alga</name>
    <dbReference type="NCBI Taxonomy" id="70448"/>
    <lineage>
        <taxon>Eukaryota</taxon>
        <taxon>Viridiplantae</taxon>
        <taxon>Chlorophyta</taxon>
        <taxon>Mamiellophyceae</taxon>
        <taxon>Mamiellales</taxon>
        <taxon>Bathycoccaceae</taxon>
        <taxon>Ostreococcus</taxon>
    </lineage>
</organism>
<dbReference type="EMBL" id="KZ155776">
    <property type="protein sequence ID" value="OUS47974.1"/>
    <property type="molecule type" value="Genomic_DNA"/>
</dbReference>
<reference evidence="2" key="2">
    <citation type="journal article" date="2014" name="BMC Genomics">
        <title>An improved genome of the model marine alga Ostreococcus tauri unfolds by assessing Illumina de novo assemblies.</title>
        <authorList>
            <person name="Blanc-Mathieu R."/>
            <person name="Verhelst B."/>
            <person name="Derelle E."/>
            <person name="Rombauts S."/>
            <person name="Bouget F.Y."/>
            <person name="Carre I."/>
            <person name="Chateau A."/>
            <person name="Eyre-Walker A."/>
            <person name="Grimsley N."/>
            <person name="Moreau H."/>
            <person name="Piegu B."/>
            <person name="Rivals E."/>
            <person name="Schackwitz W."/>
            <person name="Van de Peer Y."/>
            <person name="Piganeau G."/>
        </authorList>
    </citation>
    <scope>NUCLEOTIDE SEQUENCE</scope>
    <source>
        <strain evidence="2">RCC4221</strain>
    </source>
</reference>
<feature type="transmembrane region" description="Helical" evidence="1">
    <location>
        <begin position="99"/>
        <end position="123"/>
    </location>
</feature>
<keyword evidence="1" id="KW-0472">Membrane</keyword>
<dbReference type="EMBL" id="CAID01000005">
    <property type="protein sequence ID" value="CEF97979.1"/>
    <property type="molecule type" value="Genomic_DNA"/>
</dbReference>
<name>A0A090M7B8_OSTTA</name>